<dbReference type="AlphaFoldDB" id="A5C0Y0"/>
<dbReference type="EMBL" id="AM478264">
    <property type="protein sequence ID" value="CAN68516.1"/>
    <property type="molecule type" value="Genomic_DNA"/>
</dbReference>
<gene>
    <name evidence="2" type="ORF">VITISV_030146</name>
</gene>
<sequence length="232" mass="25756">MVRWRYLVLNVAIEVDLDLVMDSLSQLRKLVKLVETTVRSENHRSPNKPIYLVGESLGGCLALAVAARNPDIDPALILANPVIGADCSRRRKSCLANACWTLALASEYKSDNTTWFTLRLARLPIHRVFPSLIIISYNAAKSRSPFLLLHSQHMPSASAMSAWCAHGVCLVRSRCLSGAHAMPIWLARGAHMVQGLPIRRISLSLSQEASYQMGDKESKTTWRSKNEPLIIA</sequence>
<protein>
    <recommendedName>
        <fullName evidence="1">Serine aminopeptidase S33 domain-containing protein</fullName>
    </recommendedName>
</protein>
<dbReference type="Gene3D" id="3.40.50.1820">
    <property type="entry name" value="alpha/beta hydrolase"/>
    <property type="match status" value="1"/>
</dbReference>
<evidence type="ECO:0000259" key="1">
    <source>
        <dbReference type="Pfam" id="PF12146"/>
    </source>
</evidence>
<dbReference type="PANTHER" id="PTHR22753:SF24">
    <property type="entry name" value="ESTERASE_LIPASE_THIOESTERASE FAMILY PROTEIN"/>
    <property type="match status" value="1"/>
</dbReference>
<reference evidence="2" key="1">
    <citation type="journal article" date="2007" name="PLoS ONE">
        <title>The first genome sequence of an elite grapevine cultivar (Pinot noir Vitis vinifera L.): coping with a highly heterozygous genome.</title>
        <authorList>
            <person name="Velasco R."/>
            <person name="Zharkikh A."/>
            <person name="Troggio M."/>
            <person name="Cartwright D.A."/>
            <person name="Cestaro A."/>
            <person name="Pruss D."/>
            <person name="Pindo M."/>
            <person name="FitzGerald L.M."/>
            <person name="Vezzulli S."/>
            <person name="Reid J."/>
            <person name="Malacarne G."/>
            <person name="Iliev D."/>
            <person name="Coppola G."/>
            <person name="Wardell B."/>
            <person name="Micheletti D."/>
            <person name="Macalma T."/>
            <person name="Facci M."/>
            <person name="Mitchell J.T."/>
            <person name="Perazzolli M."/>
            <person name="Eldredge G."/>
            <person name="Gatto P."/>
            <person name="Oyzerski R."/>
            <person name="Moretto M."/>
            <person name="Gutin N."/>
            <person name="Stefanini M."/>
            <person name="Chen Y."/>
            <person name="Segala C."/>
            <person name="Davenport C."/>
            <person name="Dematte L."/>
            <person name="Mraz A."/>
            <person name="Battilana J."/>
            <person name="Stormo K."/>
            <person name="Costa F."/>
            <person name="Tao Q."/>
            <person name="Si-Ammour A."/>
            <person name="Harkins T."/>
            <person name="Lackey A."/>
            <person name="Perbost C."/>
            <person name="Taillon B."/>
            <person name="Stella A."/>
            <person name="Solovyev V."/>
            <person name="Fawcett J.A."/>
            <person name="Sterck L."/>
            <person name="Vandepoele K."/>
            <person name="Grando S.M."/>
            <person name="Toppo S."/>
            <person name="Moser C."/>
            <person name="Lanchbury J."/>
            <person name="Bogden R."/>
            <person name="Skolnick M."/>
            <person name="Sgaramella V."/>
            <person name="Bhatnagar S.K."/>
            <person name="Fontana P."/>
            <person name="Gutin A."/>
            <person name="Van de Peer Y."/>
            <person name="Salamini F."/>
            <person name="Viola R."/>
        </authorList>
    </citation>
    <scope>NUCLEOTIDE SEQUENCE</scope>
</reference>
<dbReference type="PANTHER" id="PTHR22753">
    <property type="entry name" value="TRANSMEMBRANE PROTEIN 68"/>
    <property type="match status" value="1"/>
</dbReference>
<name>A5C0Y0_VITVI</name>
<dbReference type="Pfam" id="PF12146">
    <property type="entry name" value="Hydrolase_4"/>
    <property type="match status" value="1"/>
</dbReference>
<accession>A5C0Y0</accession>
<feature type="domain" description="Serine aminopeptidase S33" evidence="1">
    <location>
        <begin position="29"/>
        <end position="86"/>
    </location>
</feature>
<dbReference type="InterPro" id="IPR029058">
    <property type="entry name" value="AB_hydrolase_fold"/>
</dbReference>
<proteinExistence type="predicted"/>
<organism evidence="2">
    <name type="scientific">Vitis vinifera</name>
    <name type="common">Grape</name>
    <dbReference type="NCBI Taxonomy" id="29760"/>
    <lineage>
        <taxon>Eukaryota</taxon>
        <taxon>Viridiplantae</taxon>
        <taxon>Streptophyta</taxon>
        <taxon>Embryophyta</taxon>
        <taxon>Tracheophyta</taxon>
        <taxon>Spermatophyta</taxon>
        <taxon>Magnoliopsida</taxon>
        <taxon>eudicotyledons</taxon>
        <taxon>Gunneridae</taxon>
        <taxon>Pentapetalae</taxon>
        <taxon>rosids</taxon>
        <taxon>Vitales</taxon>
        <taxon>Vitaceae</taxon>
        <taxon>Viteae</taxon>
        <taxon>Vitis</taxon>
    </lineage>
</organism>
<dbReference type="InterPro" id="IPR022742">
    <property type="entry name" value="Hydrolase_4"/>
</dbReference>
<evidence type="ECO:0000313" key="2">
    <source>
        <dbReference type="EMBL" id="CAN68516.1"/>
    </source>
</evidence>
<dbReference type="SUPFAM" id="SSF53474">
    <property type="entry name" value="alpha/beta-Hydrolases"/>
    <property type="match status" value="1"/>
</dbReference>